<evidence type="ECO:0000313" key="3">
    <source>
        <dbReference type="Proteomes" id="UP000481153"/>
    </source>
</evidence>
<comment type="caution">
    <text evidence="2">The sequence shown here is derived from an EMBL/GenBank/DDBJ whole genome shotgun (WGS) entry which is preliminary data.</text>
</comment>
<keyword evidence="3" id="KW-1185">Reference proteome</keyword>
<accession>A0A6G0XWI4</accession>
<dbReference type="Proteomes" id="UP000481153">
    <property type="component" value="Unassembled WGS sequence"/>
</dbReference>
<reference evidence="2 3" key="1">
    <citation type="submission" date="2019-07" db="EMBL/GenBank/DDBJ databases">
        <title>Genomics analysis of Aphanomyces spp. identifies a new class of oomycete effector associated with host adaptation.</title>
        <authorList>
            <person name="Gaulin E."/>
        </authorList>
    </citation>
    <scope>NUCLEOTIDE SEQUENCE [LARGE SCALE GENOMIC DNA]</scope>
    <source>
        <strain evidence="2 3">ATCC 201684</strain>
    </source>
</reference>
<feature type="region of interest" description="Disordered" evidence="1">
    <location>
        <begin position="74"/>
        <end position="124"/>
    </location>
</feature>
<gene>
    <name evidence="2" type="ORF">Ae201684_000726</name>
</gene>
<organism evidence="2 3">
    <name type="scientific">Aphanomyces euteiches</name>
    <dbReference type="NCBI Taxonomy" id="100861"/>
    <lineage>
        <taxon>Eukaryota</taxon>
        <taxon>Sar</taxon>
        <taxon>Stramenopiles</taxon>
        <taxon>Oomycota</taxon>
        <taxon>Saprolegniomycetes</taxon>
        <taxon>Saprolegniales</taxon>
        <taxon>Verrucalvaceae</taxon>
        <taxon>Aphanomyces</taxon>
    </lineage>
</organism>
<feature type="compositionally biased region" description="Basic and acidic residues" evidence="1">
    <location>
        <begin position="99"/>
        <end position="124"/>
    </location>
</feature>
<dbReference type="EMBL" id="VJMJ01000008">
    <property type="protein sequence ID" value="KAF0744819.1"/>
    <property type="molecule type" value="Genomic_DNA"/>
</dbReference>
<sequence>MTMYCCITWKATTVASRQRFSIDHRHSSLDIDLDTLGLLGSPLLATVEPSSDPAANESVSFRGNWWRIRAHNGGQIDVGSESPTSAGATWGVNSVGEHQAQKENKGEENERGSHGKHLREQNEE</sequence>
<protein>
    <submittedName>
        <fullName evidence="2">Uncharacterized protein</fullName>
    </submittedName>
</protein>
<evidence type="ECO:0000313" key="2">
    <source>
        <dbReference type="EMBL" id="KAF0744819.1"/>
    </source>
</evidence>
<proteinExistence type="predicted"/>
<name>A0A6G0XWI4_9STRA</name>
<dbReference type="AlphaFoldDB" id="A0A6G0XWI4"/>
<evidence type="ECO:0000256" key="1">
    <source>
        <dbReference type="SAM" id="MobiDB-lite"/>
    </source>
</evidence>